<dbReference type="GO" id="GO:0004637">
    <property type="term" value="F:phosphoribosylamine-glycine ligase activity"/>
    <property type="evidence" value="ECO:0007669"/>
    <property type="project" value="UniProtKB-UniRule"/>
</dbReference>
<proteinExistence type="inferred from homology"/>
<dbReference type="Proteomes" id="UP001152759">
    <property type="component" value="Chromosome 2"/>
</dbReference>
<dbReference type="GO" id="GO:0006189">
    <property type="term" value="P:'de novo' IMP biosynthetic process"/>
    <property type="evidence" value="ECO:0007669"/>
    <property type="project" value="UniProtKB-UniRule"/>
</dbReference>
<evidence type="ECO:0000256" key="4">
    <source>
        <dbReference type="ARBA" id="ARBA00005174"/>
    </source>
</evidence>
<dbReference type="InterPro" id="IPR037123">
    <property type="entry name" value="PRibGlycinamide_synth_C_sf"/>
</dbReference>
<evidence type="ECO:0000259" key="21">
    <source>
        <dbReference type="PROSITE" id="PS50975"/>
    </source>
</evidence>
<dbReference type="SUPFAM" id="SSF56059">
    <property type="entry name" value="Glutathione synthetase ATP-binding domain-like"/>
    <property type="match status" value="1"/>
</dbReference>
<comment type="similarity">
    <text evidence="7 20">In the central section; belongs to the AIR synthase family.</text>
</comment>
<dbReference type="FunFam" id="3.30.1330.10:FF:000001">
    <property type="entry name" value="Phosphoribosylformylglycinamidine cyclo-ligase"/>
    <property type="match status" value="1"/>
</dbReference>
<evidence type="ECO:0000256" key="8">
    <source>
        <dbReference type="ARBA" id="ARBA00010280"/>
    </source>
</evidence>
<dbReference type="InterPro" id="IPR013815">
    <property type="entry name" value="ATP_grasp_subdomain_1"/>
</dbReference>
<dbReference type="InterPro" id="IPR011054">
    <property type="entry name" value="Rudment_hybrid_motif"/>
</dbReference>
<dbReference type="SUPFAM" id="SSF51246">
    <property type="entry name" value="Rudiment single hybrid motif"/>
    <property type="match status" value="1"/>
</dbReference>
<dbReference type="InterPro" id="IPR000115">
    <property type="entry name" value="PRibGlycinamide_synth"/>
</dbReference>
<evidence type="ECO:0000256" key="15">
    <source>
        <dbReference type="ARBA" id="ARBA00022840"/>
    </source>
</evidence>
<evidence type="ECO:0000256" key="20">
    <source>
        <dbReference type="RuleBase" id="RU363089"/>
    </source>
</evidence>
<dbReference type="Pfam" id="PF02769">
    <property type="entry name" value="AIRS_C"/>
    <property type="match status" value="1"/>
</dbReference>
<dbReference type="InterPro" id="IPR020561">
    <property type="entry name" value="PRibGlycinamid_synth_ATP-grasp"/>
</dbReference>
<comment type="pathway">
    <text evidence="4 20">Purine metabolism; IMP biosynthesis via de novo pathway; N(1)-(5-phospho-D-ribosyl)glycinamide from 5-phospho-alpha-D-ribose 1-diphosphate: step 2/2.</text>
</comment>
<dbReference type="EC" id="6.3.4.13" evidence="20"/>
<keyword evidence="23" id="KW-1185">Reference proteome</keyword>
<dbReference type="FunFam" id="3.30.1490.20:FF:000006">
    <property type="entry name" value="phosphoribosylamine--glycine ligase, chloroplastic-like"/>
    <property type="match status" value="1"/>
</dbReference>
<dbReference type="InterPro" id="IPR004607">
    <property type="entry name" value="GART"/>
</dbReference>
<dbReference type="HAMAP" id="MF_00741">
    <property type="entry name" value="AIRS"/>
    <property type="match status" value="1"/>
</dbReference>
<dbReference type="GO" id="GO:0046084">
    <property type="term" value="P:adenine biosynthetic process"/>
    <property type="evidence" value="ECO:0007669"/>
    <property type="project" value="TreeGrafter"/>
</dbReference>
<dbReference type="Pfam" id="PF02843">
    <property type="entry name" value="GARS_C"/>
    <property type="match status" value="1"/>
</dbReference>
<dbReference type="AlphaFoldDB" id="A0A9P0A611"/>
<dbReference type="InterPro" id="IPR020560">
    <property type="entry name" value="PRibGlycinamide_synth_C-dom"/>
</dbReference>
<dbReference type="Pfam" id="PF01071">
    <property type="entry name" value="GARS_A"/>
    <property type="match status" value="1"/>
</dbReference>
<dbReference type="InterPro" id="IPR010918">
    <property type="entry name" value="PurM-like_C_dom"/>
</dbReference>
<dbReference type="GO" id="GO:0005829">
    <property type="term" value="C:cytosol"/>
    <property type="evidence" value="ECO:0007669"/>
    <property type="project" value="TreeGrafter"/>
</dbReference>
<comment type="similarity">
    <text evidence="5 20">In the N-terminal section; belongs to the GARS family.</text>
</comment>
<comment type="similarity">
    <text evidence="6 20">In the C-terminal section; belongs to the GART family.</text>
</comment>
<dbReference type="Gene3D" id="3.90.650.10">
    <property type="entry name" value="PurM-like C-terminal domain"/>
    <property type="match status" value="1"/>
</dbReference>
<evidence type="ECO:0000256" key="18">
    <source>
        <dbReference type="ARBA" id="ARBA00049057"/>
    </source>
</evidence>
<evidence type="ECO:0000256" key="10">
    <source>
        <dbReference type="ARBA" id="ARBA00022598"/>
    </source>
</evidence>
<dbReference type="Gene3D" id="3.90.600.10">
    <property type="entry name" value="Phosphoribosylglycinamide synthetase, C-terminal domain"/>
    <property type="match status" value="1"/>
</dbReference>
<dbReference type="SMART" id="SM01210">
    <property type="entry name" value="GARS_C"/>
    <property type="match status" value="1"/>
</dbReference>
<dbReference type="InterPro" id="IPR020559">
    <property type="entry name" value="PRibGlycinamide_synth_CS"/>
</dbReference>
<evidence type="ECO:0000313" key="22">
    <source>
        <dbReference type="EMBL" id="CAH0384954.1"/>
    </source>
</evidence>
<dbReference type="NCBIfam" id="TIGR00878">
    <property type="entry name" value="purM"/>
    <property type="match status" value="1"/>
</dbReference>
<dbReference type="NCBIfam" id="TIGR00639">
    <property type="entry name" value="PurN"/>
    <property type="match status" value="1"/>
</dbReference>
<comment type="catalytic activity">
    <reaction evidence="20">
        <text>N(1)-(5-phospho-beta-D-ribosyl)glycinamide + (6R)-10-formyltetrahydrofolate = N(2)-formyl-N(1)-(5-phospho-beta-D-ribosyl)glycinamide + (6S)-5,6,7,8-tetrahydrofolate + H(+)</text>
        <dbReference type="Rhea" id="RHEA:15053"/>
        <dbReference type="ChEBI" id="CHEBI:15378"/>
        <dbReference type="ChEBI" id="CHEBI:57453"/>
        <dbReference type="ChEBI" id="CHEBI:143788"/>
        <dbReference type="ChEBI" id="CHEBI:147286"/>
        <dbReference type="ChEBI" id="CHEBI:195366"/>
        <dbReference type="EC" id="2.1.2.2"/>
    </reaction>
</comment>
<dbReference type="PROSITE" id="PS50975">
    <property type="entry name" value="ATP_GRASP"/>
    <property type="match status" value="1"/>
</dbReference>
<dbReference type="HAMAP" id="MF_00138">
    <property type="entry name" value="GARS"/>
    <property type="match status" value="1"/>
</dbReference>
<comment type="catalytic activity">
    <reaction evidence="20">
        <text>5-phospho-beta-D-ribosylamine + glycine + ATP = N(1)-(5-phospho-beta-D-ribosyl)glycinamide + ADP + phosphate + H(+)</text>
        <dbReference type="Rhea" id="RHEA:17453"/>
        <dbReference type="ChEBI" id="CHEBI:15378"/>
        <dbReference type="ChEBI" id="CHEBI:30616"/>
        <dbReference type="ChEBI" id="CHEBI:43474"/>
        <dbReference type="ChEBI" id="CHEBI:57305"/>
        <dbReference type="ChEBI" id="CHEBI:58681"/>
        <dbReference type="ChEBI" id="CHEBI:143788"/>
        <dbReference type="ChEBI" id="CHEBI:456216"/>
        <dbReference type="EC" id="6.3.4.13"/>
    </reaction>
</comment>
<dbReference type="KEGG" id="btab:109040029"/>
<dbReference type="SUPFAM" id="SSF56042">
    <property type="entry name" value="PurM C-terminal domain-like"/>
    <property type="match status" value="1"/>
</dbReference>
<dbReference type="InterPro" id="IPR011761">
    <property type="entry name" value="ATP-grasp"/>
</dbReference>
<evidence type="ECO:0000256" key="7">
    <source>
        <dbReference type="ARBA" id="ARBA00008696"/>
    </source>
</evidence>
<name>A0A9P0A611_BEMTA</name>
<dbReference type="GO" id="GO:0004641">
    <property type="term" value="F:phosphoribosylformylglycinamidine cyclo-ligase activity"/>
    <property type="evidence" value="ECO:0007669"/>
    <property type="project" value="UniProtKB-EC"/>
</dbReference>
<dbReference type="Gene3D" id="3.30.1330.10">
    <property type="entry name" value="PurM-like, N-terminal domain"/>
    <property type="match status" value="1"/>
</dbReference>
<dbReference type="EMBL" id="OU963863">
    <property type="protein sequence ID" value="CAH0384954.1"/>
    <property type="molecule type" value="Genomic_DNA"/>
</dbReference>
<dbReference type="Gene3D" id="3.30.1490.20">
    <property type="entry name" value="ATP-grasp fold, A domain"/>
    <property type="match status" value="1"/>
</dbReference>
<dbReference type="PROSITE" id="PS00184">
    <property type="entry name" value="GARS"/>
    <property type="match status" value="1"/>
</dbReference>
<dbReference type="HAMAP" id="MF_01930">
    <property type="entry name" value="PurN"/>
    <property type="match status" value="1"/>
</dbReference>
<dbReference type="InterPro" id="IPR016188">
    <property type="entry name" value="PurM-like_N"/>
</dbReference>
<dbReference type="OrthoDB" id="2018833at2759"/>
<evidence type="ECO:0000256" key="14">
    <source>
        <dbReference type="ARBA" id="ARBA00022755"/>
    </source>
</evidence>
<dbReference type="InterPro" id="IPR020562">
    <property type="entry name" value="PRibGlycinamide_synth_N"/>
</dbReference>
<dbReference type="CDD" id="cd02196">
    <property type="entry name" value="PurM"/>
    <property type="match status" value="1"/>
</dbReference>
<dbReference type="GO" id="GO:0004644">
    <property type="term" value="F:phosphoribosylglycinamide formyltransferase activity"/>
    <property type="evidence" value="ECO:0007669"/>
    <property type="project" value="UniProtKB-EC"/>
</dbReference>
<gene>
    <name evidence="22" type="ORF">BEMITA_LOCUS4237</name>
</gene>
<protein>
    <recommendedName>
        <fullName evidence="20">Trifunctional purine biosynthetic protein adenosine-3</fullName>
    </recommendedName>
    <domain>
        <recommendedName>
            <fullName evidence="20">Phosphoribosylamine--glycine ligase</fullName>
            <ecNumber evidence="20">6.3.4.13</ecNumber>
        </recommendedName>
        <alternativeName>
            <fullName evidence="20">Glycinamide ribonucleotide synthetase</fullName>
            <shortName evidence="20">GARS</shortName>
        </alternativeName>
        <alternativeName>
            <fullName evidence="20">Phosphoribosylglycinamide synthetase</fullName>
        </alternativeName>
    </domain>
    <domain>
        <recommendedName>
            <fullName evidence="20">Phosphoribosylformylglycinamidine cyclo-ligase</fullName>
            <ecNumber evidence="20">6.3.3.1</ecNumber>
        </recommendedName>
        <alternativeName>
            <fullName evidence="20">AIR synthase</fullName>
            <shortName evidence="20">AIRS</shortName>
        </alternativeName>
        <alternativeName>
            <fullName evidence="20">Phosphoribosyl-aminoimidazole synthetase</fullName>
        </alternativeName>
    </domain>
    <domain>
        <recommendedName>
            <fullName evidence="20">Phosphoribosylglycinamide formyltransferase</fullName>
            <ecNumber evidence="20">2.1.2.2</ecNumber>
        </recommendedName>
        <alternativeName>
            <fullName evidence="20">5'-phosphoribosylglycinamide transformylase</fullName>
        </alternativeName>
        <alternativeName>
            <fullName evidence="20">GAR transformylase</fullName>
            <shortName evidence="20">GART</shortName>
        </alternativeName>
    </domain>
</protein>
<comment type="pathway">
    <text evidence="2 20">Purine metabolism; IMP biosynthesis via de novo pathway; 5-amino-1-(5-phospho-D-ribosyl)imidazole from N(2)-formyl-N(1)-(5-phospho-D-ribosyl)glycinamide: step 2/2.</text>
</comment>
<evidence type="ECO:0000256" key="12">
    <source>
        <dbReference type="ARBA" id="ARBA00022723"/>
    </source>
</evidence>
<evidence type="ECO:0000256" key="1">
    <source>
        <dbReference type="ARBA" id="ARBA00004496"/>
    </source>
</evidence>
<dbReference type="FunFam" id="3.30.470.20:FF:000018">
    <property type="entry name" value="Trifunctional purine biosynthetic protein adenosine-3"/>
    <property type="match status" value="1"/>
</dbReference>
<dbReference type="EC" id="2.1.2.2" evidence="20"/>
<organism evidence="22 23">
    <name type="scientific">Bemisia tabaci</name>
    <name type="common">Sweetpotato whitefly</name>
    <name type="synonym">Aleurodes tabaci</name>
    <dbReference type="NCBI Taxonomy" id="7038"/>
    <lineage>
        <taxon>Eukaryota</taxon>
        <taxon>Metazoa</taxon>
        <taxon>Ecdysozoa</taxon>
        <taxon>Arthropoda</taxon>
        <taxon>Hexapoda</taxon>
        <taxon>Insecta</taxon>
        <taxon>Pterygota</taxon>
        <taxon>Neoptera</taxon>
        <taxon>Paraneoptera</taxon>
        <taxon>Hemiptera</taxon>
        <taxon>Sternorrhyncha</taxon>
        <taxon>Aleyrodoidea</taxon>
        <taxon>Aleyrodidae</taxon>
        <taxon>Aleyrodinae</taxon>
        <taxon>Bemisia</taxon>
    </lineage>
</organism>
<dbReference type="SUPFAM" id="SSF52440">
    <property type="entry name" value="PreATP-grasp domain"/>
    <property type="match status" value="1"/>
</dbReference>
<keyword evidence="10 20" id="KW-0436">Ligase</keyword>
<keyword evidence="15 19" id="KW-0067">ATP-binding</keyword>
<evidence type="ECO:0000256" key="11">
    <source>
        <dbReference type="ARBA" id="ARBA00022679"/>
    </source>
</evidence>
<evidence type="ECO:0000313" key="23">
    <source>
        <dbReference type="Proteomes" id="UP001152759"/>
    </source>
</evidence>
<dbReference type="NCBIfam" id="TIGR00877">
    <property type="entry name" value="purD"/>
    <property type="match status" value="1"/>
</dbReference>
<dbReference type="Gene3D" id="3.40.50.170">
    <property type="entry name" value="Formyl transferase, N-terminal domain"/>
    <property type="match status" value="1"/>
</dbReference>
<reference evidence="22" key="1">
    <citation type="submission" date="2021-12" db="EMBL/GenBank/DDBJ databases">
        <authorList>
            <person name="King R."/>
        </authorList>
    </citation>
    <scope>NUCLEOTIDE SEQUENCE</scope>
</reference>
<evidence type="ECO:0000256" key="19">
    <source>
        <dbReference type="PROSITE-ProRule" id="PRU00409"/>
    </source>
</evidence>
<evidence type="ECO:0000256" key="16">
    <source>
        <dbReference type="ARBA" id="ARBA00023211"/>
    </source>
</evidence>
<dbReference type="FunFam" id="3.40.50.20:FF:000006">
    <property type="entry name" value="Phosphoribosylamine--glycine ligase, chloroplastic"/>
    <property type="match status" value="1"/>
</dbReference>
<dbReference type="FunFam" id="3.40.50.170:FF:000006">
    <property type="entry name" value="Trifunctional purine biosynthetic protein adenosine-3"/>
    <property type="match status" value="1"/>
</dbReference>
<keyword evidence="11" id="KW-0808">Transferase</keyword>
<keyword evidence="13 19" id="KW-0547">Nucleotide-binding</keyword>
<sequence length="1009" mass="108507">MGGNLVDKPMSVLVIGNGGREHTICWKLNQSPLVENIFITPANVGADSLHKVGSVSLNVGDNQEVTKWAKDNKISLVIVGPEVPLAAGISDVLAQNGIKCFGPSQKAARLEYDKNWAKEVMKNLNIPTGRWKEFSNASDAKKFIERGADFNALVIKANGLAAGKGVVVATNKEEASKAATDMFQSTSFGSAAETIIVEEFLEGVEVSVLAFCDGTSVKLMPPSQDHKRAYDGDRGGNTGGMGAFCPAPFISEQQLLQVENDLLKIITWMKKNGTPFVGVLYAGLMLTKDGPKVLEFNCRFGDPETQVILPLLETDLAEIMMACCCGNLGSINIQWKSGFHAVGVVMASAGYPESSRKGDKISGLEKLSNLDDVIVFHMGTALKNSSIVTNGGRVLTIVAVDNQLLKAVSKATLLCSSVSFDGAHYRKDIGQKGVSRWILEHGNATYKSSGVDISAGNDLIDLLKPAIKATKVKGVLGSVGGFGALFELKPYNLKDPILVSGTDGVGTKLKIALTCNKHSTIGIDLVAMCVNDLLAQGAAPLFFLDYYATSHLDLKIAQQVIQSISDGCSIAKCALVGGETAEMPGLYKDGDYDIAGFAVGVVEKSKMLPKPNVKEGDKVIALASSGLHSNGFSLVRKIMEVNSLDYSDRAPFSESRCSYGEEFLIPTSIYVQQLVPCFEKEQVKAFAHITGGGLVENIPRILPDNCKVVLDSTKWRIQPIYGWIAAVGNVSESEMVRTFNCGVGGVLIVDSSQANEISRIVDGTIIGTIEKRVAGEKQVEVKHFATSIMPLMLPHLREKLITQISIKKPKIAVLISGSGTNLQSLIDATSSGFVPAEIVIVISNVGKAYGLTRAKQAAIKTLVIRHSSYQTRQLFDNALHEALVEAEVDVVCLAGFMRILTEDFVNKWRGKLINIHPALLPAFKGTHAQRQAIEAGVTVAGCTVHFVEPEIDNGAIITQETVHVSPDDTEETLIEKIKTVEHVAYPKALKLLVTNKITLDLKSGKLRRN</sequence>
<dbReference type="GO" id="GO:0046872">
    <property type="term" value="F:metal ion binding"/>
    <property type="evidence" value="ECO:0007669"/>
    <property type="project" value="UniProtKB-KW"/>
</dbReference>
<dbReference type="FunFam" id="3.90.650.10:FF:000011">
    <property type="entry name" value="Phosphoribosylformylglycinamidine cyclo-ligase"/>
    <property type="match status" value="1"/>
</dbReference>
<keyword evidence="16 20" id="KW-0464">Manganese</keyword>
<evidence type="ECO:0000256" key="5">
    <source>
        <dbReference type="ARBA" id="ARBA00007423"/>
    </source>
</evidence>
<accession>A0A9P0A611</accession>
<dbReference type="GO" id="GO:0005524">
    <property type="term" value="F:ATP binding"/>
    <property type="evidence" value="ECO:0007669"/>
    <property type="project" value="UniProtKB-UniRule"/>
</dbReference>
<keyword evidence="17 20" id="KW-0511">Multifunctional enzyme</keyword>
<feature type="domain" description="ATP-grasp" evidence="21">
    <location>
        <begin position="118"/>
        <end position="325"/>
    </location>
</feature>
<comment type="similarity">
    <text evidence="8">Belongs to the AIR synthase family.</text>
</comment>
<dbReference type="InterPro" id="IPR036921">
    <property type="entry name" value="PurM-like_N_sf"/>
</dbReference>
<dbReference type="InterPro" id="IPR004733">
    <property type="entry name" value="PurM_cligase"/>
</dbReference>
<comment type="pathway">
    <text evidence="3 20">Purine metabolism; IMP biosynthesis via de novo pathway; N(2)-formyl-N(1)-(5-phospho-D-ribosyl)glycinamide from N(1)-(5-phospho-D-ribosyl)glycinamide (10-formyl THF route): step 1/1.</text>
</comment>
<dbReference type="Gene3D" id="3.30.470.20">
    <property type="entry name" value="ATP-grasp fold, B domain"/>
    <property type="match status" value="1"/>
</dbReference>
<evidence type="ECO:0000256" key="9">
    <source>
        <dbReference type="ARBA" id="ARBA00022490"/>
    </source>
</evidence>
<dbReference type="InterPro" id="IPR002376">
    <property type="entry name" value="Formyl_transf_N"/>
</dbReference>
<evidence type="ECO:0000256" key="3">
    <source>
        <dbReference type="ARBA" id="ARBA00005054"/>
    </source>
</evidence>
<evidence type="ECO:0000256" key="2">
    <source>
        <dbReference type="ARBA" id="ARBA00004686"/>
    </source>
</evidence>
<dbReference type="PANTHER" id="PTHR10520">
    <property type="entry name" value="TRIFUNCTIONAL PURINE BIOSYNTHETIC PROTEIN ADENOSINE-3-RELATED"/>
    <property type="match status" value="1"/>
</dbReference>
<keyword evidence="12 20" id="KW-0479">Metal-binding</keyword>
<evidence type="ECO:0000256" key="6">
    <source>
        <dbReference type="ARBA" id="ARBA00008630"/>
    </source>
</evidence>
<keyword evidence="9" id="KW-0963">Cytoplasm</keyword>
<dbReference type="SMART" id="SM01209">
    <property type="entry name" value="GARS_A"/>
    <property type="match status" value="1"/>
</dbReference>
<dbReference type="CDD" id="cd08645">
    <property type="entry name" value="FMT_core_GART"/>
    <property type="match status" value="1"/>
</dbReference>
<dbReference type="SUPFAM" id="SSF55326">
    <property type="entry name" value="PurM N-terminal domain-like"/>
    <property type="match status" value="1"/>
</dbReference>
<dbReference type="InterPro" id="IPR036477">
    <property type="entry name" value="Formyl_transf_N_sf"/>
</dbReference>
<dbReference type="Gene3D" id="3.40.50.20">
    <property type="match status" value="1"/>
</dbReference>
<dbReference type="Pfam" id="PF02844">
    <property type="entry name" value="GARS_N"/>
    <property type="match status" value="1"/>
</dbReference>
<dbReference type="InterPro" id="IPR036676">
    <property type="entry name" value="PurM-like_C_sf"/>
</dbReference>
<evidence type="ECO:0000256" key="17">
    <source>
        <dbReference type="ARBA" id="ARBA00023268"/>
    </source>
</evidence>
<dbReference type="FunFam" id="3.90.600.10:FF:000001">
    <property type="entry name" value="Trifunctional purine biosynthetic protein adenosine-3"/>
    <property type="match status" value="1"/>
</dbReference>
<dbReference type="Pfam" id="PF00551">
    <property type="entry name" value="Formyl_trans_N"/>
    <property type="match status" value="1"/>
</dbReference>
<evidence type="ECO:0000256" key="13">
    <source>
        <dbReference type="ARBA" id="ARBA00022741"/>
    </source>
</evidence>
<keyword evidence="14 20" id="KW-0658">Purine biosynthesis</keyword>
<comment type="subcellular location">
    <subcellularLocation>
        <location evidence="1">Cytoplasm</location>
    </subcellularLocation>
</comment>
<dbReference type="Pfam" id="PF00586">
    <property type="entry name" value="AIRS"/>
    <property type="match status" value="1"/>
</dbReference>
<comment type="catalytic activity">
    <reaction evidence="18 20">
        <text>2-formamido-N(1)-(5-O-phospho-beta-D-ribosyl)acetamidine + ATP = 5-amino-1-(5-phospho-beta-D-ribosyl)imidazole + ADP + phosphate + H(+)</text>
        <dbReference type="Rhea" id="RHEA:23032"/>
        <dbReference type="ChEBI" id="CHEBI:15378"/>
        <dbReference type="ChEBI" id="CHEBI:30616"/>
        <dbReference type="ChEBI" id="CHEBI:43474"/>
        <dbReference type="ChEBI" id="CHEBI:137981"/>
        <dbReference type="ChEBI" id="CHEBI:147287"/>
        <dbReference type="ChEBI" id="CHEBI:456216"/>
        <dbReference type="EC" id="6.3.3.1"/>
    </reaction>
</comment>
<dbReference type="InterPro" id="IPR016185">
    <property type="entry name" value="PreATP-grasp_dom_sf"/>
</dbReference>
<dbReference type="PANTHER" id="PTHR10520:SF12">
    <property type="entry name" value="TRIFUNCTIONAL PURINE BIOSYNTHETIC PROTEIN ADENOSINE-3"/>
    <property type="match status" value="1"/>
</dbReference>
<dbReference type="EC" id="6.3.3.1" evidence="20"/>
<dbReference type="SUPFAM" id="SSF53328">
    <property type="entry name" value="Formyltransferase"/>
    <property type="match status" value="1"/>
</dbReference>